<organism evidence="3">
    <name type="scientific">viral metagenome</name>
    <dbReference type="NCBI Taxonomy" id="1070528"/>
    <lineage>
        <taxon>unclassified sequences</taxon>
        <taxon>metagenomes</taxon>
        <taxon>organismal metagenomes</taxon>
    </lineage>
</organism>
<evidence type="ECO:0000313" key="3">
    <source>
        <dbReference type="EMBL" id="QHT38069.1"/>
    </source>
</evidence>
<protein>
    <recommendedName>
        <fullName evidence="2">S1-like domain-containing protein</fullName>
    </recommendedName>
</protein>
<accession>A0A6C0FBZ3</accession>
<sequence length="178" mass="20602">MVKNLHGGTGTKSLARKHQNKPKGDHIRLPECDEEQFAYVEKMLGNGMCEVFTNDNIRLIGHIRNKFRGRQKRHNTITKGMILLIGLRTWESTLKNCDILTIYDDNDIKQIKNKPDIKIENLIKMQLTSTFTDTSQDESSGFEFINQENDEEDDEVIEKNITSKFTIDVEEEIDLDDI</sequence>
<dbReference type="InterPro" id="IPR001253">
    <property type="entry name" value="TIF_eIF-1A"/>
</dbReference>
<dbReference type="EMBL" id="MN738825">
    <property type="protein sequence ID" value="QHT38069.1"/>
    <property type="molecule type" value="Genomic_DNA"/>
</dbReference>
<dbReference type="InterPro" id="IPR012340">
    <property type="entry name" value="NA-bd_OB-fold"/>
</dbReference>
<dbReference type="Pfam" id="PF01176">
    <property type="entry name" value="eIF-1a"/>
    <property type="match status" value="1"/>
</dbReference>
<feature type="region of interest" description="Disordered" evidence="1">
    <location>
        <begin position="1"/>
        <end position="27"/>
    </location>
</feature>
<feature type="domain" description="S1-like" evidence="2">
    <location>
        <begin position="25"/>
        <end position="104"/>
    </location>
</feature>
<evidence type="ECO:0000256" key="1">
    <source>
        <dbReference type="SAM" id="MobiDB-lite"/>
    </source>
</evidence>
<evidence type="ECO:0000259" key="2">
    <source>
        <dbReference type="PROSITE" id="PS50832"/>
    </source>
</evidence>
<dbReference type="InterPro" id="IPR006196">
    <property type="entry name" value="RNA-binding_domain_S1_IF1"/>
</dbReference>
<dbReference type="GO" id="GO:0003743">
    <property type="term" value="F:translation initiation factor activity"/>
    <property type="evidence" value="ECO:0007669"/>
    <property type="project" value="InterPro"/>
</dbReference>
<dbReference type="GO" id="GO:0003723">
    <property type="term" value="F:RNA binding"/>
    <property type="evidence" value="ECO:0007669"/>
    <property type="project" value="InterPro"/>
</dbReference>
<dbReference type="AlphaFoldDB" id="A0A6C0FBZ3"/>
<proteinExistence type="predicted"/>
<dbReference type="Gene3D" id="2.40.50.140">
    <property type="entry name" value="Nucleic acid-binding proteins"/>
    <property type="match status" value="1"/>
</dbReference>
<dbReference type="SMART" id="SM00652">
    <property type="entry name" value="eIF1a"/>
    <property type="match status" value="1"/>
</dbReference>
<dbReference type="PANTHER" id="PTHR21668">
    <property type="entry name" value="EIF-1A"/>
    <property type="match status" value="1"/>
</dbReference>
<name>A0A6C0FBZ3_9ZZZZ</name>
<reference evidence="3" key="1">
    <citation type="journal article" date="2020" name="Nature">
        <title>Giant virus diversity and host interactions through global metagenomics.</title>
        <authorList>
            <person name="Schulz F."/>
            <person name="Roux S."/>
            <person name="Paez-Espino D."/>
            <person name="Jungbluth S."/>
            <person name="Walsh D.A."/>
            <person name="Denef V.J."/>
            <person name="McMahon K.D."/>
            <person name="Konstantinidis K.T."/>
            <person name="Eloe-Fadrosh E.A."/>
            <person name="Kyrpides N.C."/>
            <person name="Woyke T."/>
        </authorList>
    </citation>
    <scope>NUCLEOTIDE SEQUENCE</scope>
    <source>
        <strain evidence="3">GVMAG-S-ERX556049-19</strain>
    </source>
</reference>
<dbReference type="PROSITE" id="PS50832">
    <property type="entry name" value="S1_IF1_TYPE"/>
    <property type="match status" value="1"/>
</dbReference>
<dbReference type="SUPFAM" id="SSF50249">
    <property type="entry name" value="Nucleic acid-binding proteins"/>
    <property type="match status" value="1"/>
</dbReference>